<proteinExistence type="predicted"/>
<gene>
    <name evidence="1" type="ORF">CLODIP_2_CD01809</name>
</gene>
<organism evidence="1 2">
    <name type="scientific">Cloeon dipterum</name>
    <dbReference type="NCBI Taxonomy" id="197152"/>
    <lineage>
        <taxon>Eukaryota</taxon>
        <taxon>Metazoa</taxon>
        <taxon>Ecdysozoa</taxon>
        <taxon>Arthropoda</taxon>
        <taxon>Hexapoda</taxon>
        <taxon>Insecta</taxon>
        <taxon>Pterygota</taxon>
        <taxon>Palaeoptera</taxon>
        <taxon>Ephemeroptera</taxon>
        <taxon>Pisciforma</taxon>
        <taxon>Baetidae</taxon>
        <taxon>Cloeon</taxon>
    </lineage>
</organism>
<evidence type="ECO:0000313" key="2">
    <source>
        <dbReference type="Proteomes" id="UP000494165"/>
    </source>
</evidence>
<protein>
    <submittedName>
        <fullName evidence="1">Uncharacterized protein</fullName>
    </submittedName>
</protein>
<accession>A0A8S1BYV2</accession>
<name>A0A8S1BYV2_9INSE</name>
<dbReference type="Proteomes" id="UP000494165">
    <property type="component" value="Unassembled WGS sequence"/>
</dbReference>
<dbReference type="EMBL" id="CADEPI010000007">
    <property type="protein sequence ID" value="CAB3361950.1"/>
    <property type="molecule type" value="Genomic_DNA"/>
</dbReference>
<keyword evidence="2" id="KW-1185">Reference proteome</keyword>
<evidence type="ECO:0000313" key="1">
    <source>
        <dbReference type="EMBL" id="CAB3361950.1"/>
    </source>
</evidence>
<sequence>MTNRFMIWKQNKLTWLIRPLFYAAFLRRANTTLEKVIADMNQLMEKLVVMALNYCSDEVVPEGEQLLHDQIIQSNKDVCIKLNEVATVTSILLEKISSITIQDTDETPDPE</sequence>
<reference evidence="1 2" key="1">
    <citation type="submission" date="2020-04" db="EMBL/GenBank/DDBJ databases">
        <authorList>
            <person name="Alioto T."/>
            <person name="Alioto T."/>
            <person name="Gomez Garrido J."/>
        </authorList>
    </citation>
    <scope>NUCLEOTIDE SEQUENCE [LARGE SCALE GENOMIC DNA]</scope>
</reference>
<comment type="caution">
    <text evidence="1">The sequence shown here is derived from an EMBL/GenBank/DDBJ whole genome shotgun (WGS) entry which is preliminary data.</text>
</comment>
<dbReference type="AlphaFoldDB" id="A0A8S1BYV2"/>